<protein>
    <submittedName>
        <fullName evidence="3">Tetratricopeptide repeat protein</fullName>
    </submittedName>
</protein>
<dbReference type="InterPro" id="IPR039340">
    <property type="entry name" value="Tfc4/TFIIIC-102/Sfc4"/>
</dbReference>
<evidence type="ECO:0000313" key="3">
    <source>
        <dbReference type="EMBL" id="URA10816.1"/>
    </source>
</evidence>
<accession>A0AAX3BHA1</accession>
<dbReference type="Gene3D" id="1.25.40.10">
    <property type="entry name" value="Tetratricopeptide repeat domain"/>
    <property type="match status" value="2"/>
</dbReference>
<reference evidence="3" key="2">
    <citation type="submission" date="2022-06" db="EMBL/GenBank/DDBJ databases">
        <title>Thermospira aquatica gen. nov., sp. nov.</title>
        <authorList>
            <person name="Ben Ali Gam Z."/>
            <person name="Labat M."/>
        </authorList>
    </citation>
    <scope>NUCLEOTIDE SEQUENCE</scope>
    <source>
        <strain evidence="3">F1F22</strain>
    </source>
</reference>
<proteinExistence type="predicted"/>
<evidence type="ECO:0000313" key="4">
    <source>
        <dbReference type="Proteomes" id="UP001056539"/>
    </source>
</evidence>
<dbReference type="AlphaFoldDB" id="A0AAX3BHA1"/>
<feature type="repeat" description="TPR" evidence="1">
    <location>
        <begin position="108"/>
        <end position="141"/>
    </location>
</feature>
<evidence type="ECO:0000256" key="1">
    <source>
        <dbReference type="PROSITE-ProRule" id="PRU00339"/>
    </source>
</evidence>
<dbReference type="GO" id="GO:0006383">
    <property type="term" value="P:transcription by RNA polymerase III"/>
    <property type="evidence" value="ECO:0007669"/>
    <property type="project" value="InterPro"/>
</dbReference>
<keyword evidence="4" id="KW-1185">Reference proteome</keyword>
<sequence length="446" mass="52093">MEWLNVTLIIWVGVALFIVGLGVFFLIRFLTRDTALTGIEKALQNKHYKKALTLAQKYAIQHPDNYILKYYMAQAYEGLGEYAKAVEYYEKASVAASMNGVSQDTVAIQMFLKIAELYNKIKRKKEALGYYVMVLDKNPNNSKALYAASEILYETKNYRKAKEYLEILVKMKGDHFRGRFLLARTYIQFSQFSEALGQLEIIAKNYKVSNDTFLQSVRFLQAECYSRLKNYAKAIDTYRLLLDVPEYFEDALVKMVDNYIKFNRMKEAEDLVSRYSGRLSKIRLAEAWYLIAAQYFKNEEIYAAYSLWEKIQKTIPGYKDVKNLLDTYQVLAKYPKLESYFHKRPVGLEDFLQRVIKARFVKQTVKTGDYWVLDTGDTIHVFFRKPLPVTEKDIMDIEGTVERQFPSSSSYTFYSVFGLHSAVSPSKYQKMLYIEPSKFLRMIEEA</sequence>
<dbReference type="SUPFAM" id="SSF48452">
    <property type="entry name" value="TPR-like"/>
    <property type="match status" value="2"/>
</dbReference>
<dbReference type="Pfam" id="PF13174">
    <property type="entry name" value="TPR_6"/>
    <property type="match status" value="1"/>
</dbReference>
<evidence type="ECO:0000256" key="2">
    <source>
        <dbReference type="SAM" id="Phobius"/>
    </source>
</evidence>
<dbReference type="EMBL" id="CP073355">
    <property type="protein sequence ID" value="URA10816.1"/>
    <property type="molecule type" value="Genomic_DNA"/>
</dbReference>
<feature type="transmembrane region" description="Helical" evidence="2">
    <location>
        <begin position="6"/>
        <end position="27"/>
    </location>
</feature>
<dbReference type="Pfam" id="PF13432">
    <property type="entry name" value="TPR_16"/>
    <property type="match status" value="1"/>
</dbReference>
<dbReference type="Proteomes" id="UP001056539">
    <property type="component" value="Chromosome"/>
</dbReference>
<reference evidence="3" key="1">
    <citation type="submission" date="2021-04" db="EMBL/GenBank/DDBJ databases">
        <authorList>
            <person name="Postec A."/>
        </authorList>
    </citation>
    <scope>NUCLEOTIDE SEQUENCE</scope>
    <source>
        <strain evidence="3">F1F22</strain>
    </source>
</reference>
<gene>
    <name evidence="3" type="ORF">KDW03_03150</name>
</gene>
<dbReference type="GO" id="GO:0000127">
    <property type="term" value="C:transcription factor TFIIIC complex"/>
    <property type="evidence" value="ECO:0007669"/>
    <property type="project" value="TreeGrafter"/>
</dbReference>
<dbReference type="PROSITE" id="PS50005">
    <property type="entry name" value="TPR"/>
    <property type="match status" value="1"/>
</dbReference>
<dbReference type="InterPro" id="IPR019734">
    <property type="entry name" value="TPR_rpt"/>
</dbReference>
<dbReference type="KEGG" id="taqu:KDW03_03150"/>
<dbReference type="PANTHER" id="PTHR23082">
    <property type="entry name" value="TRANSCRIPTION INITIATION FACTOR IIIC TFIIIC , POLYPEPTIDE 3-RELATED"/>
    <property type="match status" value="1"/>
</dbReference>
<dbReference type="PANTHER" id="PTHR23082:SF0">
    <property type="entry name" value="GENERAL TRANSCRIPTION FACTOR 3C POLYPEPTIDE 3"/>
    <property type="match status" value="1"/>
</dbReference>
<keyword evidence="2" id="KW-0812">Transmembrane</keyword>
<keyword evidence="2" id="KW-0472">Membrane</keyword>
<dbReference type="RefSeq" id="WP_271435944.1">
    <property type="nucleotide sequence ID" value="NZ_CP073355.1"/>
</dbReference>
<keyword evidence="1" id="KW-0802">TPR repeat</keyword>
<dbReference type="InterPro" id="IPR011990">
    <property type="entry name" value="TPR-like_helical_dom_sf"/>
</dbReference>
<organism evidence="3 4">
    <name type="scientific">Thermospira aquatica</name>
    <dbReference type="NCBI Taxonomy" id="2828656"/>
    <lineage>
        <taxon>Bacteria</taxon>
        <taxon>Pseudomonadati</taxon>
        <taxon>Spirochaetota</taxon>
        <taxon>Spirochaetia</taxon>
        <taxon>Brevinematales</taxon>
        <taxon>Thermospiraceae</taxon>
        <taxon>Thermospira</taxon>
    </lineage>
</organism>
<dbReference type="SMART" id="SM00028">
    <property type="entry name" value="TPR"/>
    <property type="match status" value="5"/>
</dbReference>
<keyword evidence="2" id="KW-1133">Transmembrane helix</keyword>
<name>A0AAX3BHA1_9SPIR</name>
<dbReference type="Pfam" id="PF12895">
    <property type="entry name" value="ANAPC3"/>
    <property type="match status" value="1"/>
</dbReference>